<feature type="transmembrane region" description="Helical" evidence="8">
    <location>
        <begin position="149"/>
        <end position="169"/>
    </location>
</feature>
<evidence type="ECO:0000313" key="10">
    <source>
        <dbReference type="Proteomes" id="UP000247498"/>
    </source>
</evidence>
<protein>
    <submittedName>
        <fullName evidence="9">MFS general substrate transporter</fullName>
    </submittedName>
</protein>
<evidence type="ECO:0000256" key="4">
    <source>
        <dbReference type="ARBA" id="ARBA00022692"/>
    </source>
</evidence>
<reference evidence="9 10" key="1">
    <citation type="journal article" date="2018" name="Sci. Rep.">
        <title>Raphidocelis subcapitata (=Pseudokirchneriella subcapitata) provides an insight into genome evolution and environmental adaptations in the Sphaeropleales.</title>
        <authorList>
            <person name="Suzuki S."/>
            <person name="Yamaguchi H."/>
            <person name="Nakajima N."/>
            <person name="Kawachi M."/>
        </authorList>
    </citation>
    <scope>NUCLEOTIDE SEQUENCE [LARGE SCALE GENOMIC DNA]</scope>
    <source>
        <strain evidence="9 10">NIES-35</strain>
    </source>
</reference>
<feature type="transmembrane region" description="Helical" evidence="8">
    <location>
        <begin position="21"/>
        <end position="40"/>
    </location>
</feature>
<feature type="transmembrane region" description="Helical" evidence="8">
    <location>
        <begin position="60"/>
        <end position="79"/>
    </location>
</feature>
<feature type="region of interest" description="Disordered" evidence="7">
    <location>
        <begin position="319"/>
        <end position="342"/>
    </location>
</feature>
<comment type="similarity">
    <text evidence="2">Belongs to the SLC29A/ENT transporter (TC 2.A.57) family.</text>
</comment>
<sequence length="786" mass="79487">MSGGGGAPVHARVRIKGRKASVVRFFFLAVAHSIPWIVLLSQMAYYSKLFGPQVLLQLNIAYYLPSIPTLMLMGTLEPLLDEQLGPTPSILSRLTCSLLACAAVCAAWPFLPGRLVYVLWATVFLGAVSSVAFSVSYQLVAWFRSADTIALGIGAVGSGPISLLVQLALHVGPRPARWQWIALFEVAAAFVLLGLAGGLSLLGQYWGILTGSQPYEEGRPLLGEDDAAREEEEERREASAQQLLLTPAATVFTLAGVAGDYAGAAGLSWGPALAPGGLMPHTRAQLRSGSALRRANSAESDLSFVDWRKWQAAAAAAAAAGGQAERVPRRDGGGSGGAAGRRRRAFASDAGAVRGGVGSVSSGPSAAQRDGLRRAAAAAAAVAANAGTGGSGGDVEQGGSGGGGASGGLVNPALSLGAWLASGAASREGSASGLPPAQLLQQAGASVPVPVPAPSAAAAAAAAEITAPGAPPREPVLGTQSAPLCELSQTPSDAGSGGGGIGGGGGGGGGGFLSSASQSDSGSLSPPRRRQPAAAAAAPSQQQQQQQGEGQPNGQQEQQQQRRPDGADGAPSQPHHRRAVGASPFGSGAGPGSPESRASGATTAGGDEGNVAAITFEVLRDTWQVVLAALLSSTLLNCVFPFFTYLPSSGLLGETLPQWLFYGRIMADIVGRLLPRRRALMVTSPPALLAAATGIVVVAAAFFAYLQAPSSLLSDPLAIALVVLLWAIGGYVNTISYILAPGLVPPKRATKASALMALTYQVAHIVGLVCATAIALFLFGDISGDL</sequence>
<feature type="transmembrane region" description="Helical" evidence="8">
    <location>
        <begin position="91"/>
        <end position="111"/>
    </location>
</feature>
<feature type="transmembrane region" description="Helical" evidence="8">
    <location>
        <begin position="625"/>
        <end position="647"/>
    </location>
</feature>
<organism evidence="9 10">
    <name type="scientific">Raphidocelis subcapitata</name>
    <dbReference type="NCBI Taxonomy" id="307507"/>
    <lineage>
        <taxon>Eukaryota</taxon>
        <taxon>Viridiplantae</taxon>
        <taxon>Chlorophyta</taxon>
        <taxon>core chlorophytes</taxon>
        <taxon>Chlorophyceae</taxon>
        <taxon>CS clade</taxon>
        <taxon>Sphaeropleales</taxon>
        <taxon>Selenastraceae</taxon>
        <taxon>Raphidocelis</taxon>
    </lineage>
</organism>
<keyword evidence="3" id="KW-0813">Transport</keyword>
<feature type="compositionally biased region" description="Low complexity" evidence="7">
    <location>
        <begin position="514"/>
        <end position="559"/>
    </location>
</feature>
<feature type="transmembrane region" description="Helical" evidence="8">
    <location>
        <begin position="752"/>
        <end position="779"/>
    </location>
</feature>
<feature type="compositionally biased region" description="Gly residues" evidence="7">
    <location>
        <begin position="387"/>
        <end position="404"/>
    </location>
</feature>
<dbReference type="PANTHER" id="PTHR10332:SF10">
    <property type="entry name" value="EQUILIBRATIVE NUCLEOSIDE TRANSPORTER 4"/>
    <property type="match status" value="1"/>
</dbReference>
<accession>A0A2V0NMF9</accession>
<comment type="caution">
    <text evidence="9">The sequence shown here is derived from an EMBL/GenBank/DDBJ whole genome shotgun (WGS) entry which is preliminary data.</text>
</comment>
<keyword evidence="6 8" id="KW-0472">Membrane</keyword>
<evidence type="ECO:0000256" key="1">
    <source>
        <dbReference type="ARBA" id="ARBA00004141"/>
    </source>
</evidence>
<dbReference type="InParanoid" id="A0A2V0NMF9"/>
<dbReference type="AlphaFoldDB" id="A0A2V0NMF9"/>
<feature type="region of interest" description="Disordered" evidence="7">
    <location>
        <begin position="385"/>
        <end position="404"/>
    </location>
</feature>
<dbReference type="GO" id="GO:0005886">
    <property type="term" value="C:plasma membrane"/>
    <property type="evidence" value="ECO:0007669"/>
    <property type="project" value="TreeGrafter"/>
</dbReference>
<dbReference type="OrthoDB" id="548510at2759"/>
<evidence type="ECO:0000256" key="8">
    <source>
        <dbReference type="SAM" id="Phobius"/>
    </source>
</evidence>
<dbReference type="InterPro" id="IPR002259">
    <property type="entry name" value="Eqnu_transpt"/>
</dbReference>
<proteinExistence type="inferred from homology"/>
<feature type="transmembrane region" description="Helical" evidence="8">
    <location>
        <begin position="687"/>
        <end position="706"/>
    </location>
</feature>
<feature type="transmembrane region" description="Helical" evidence="8">
    <location>
        <begin position="181"/>
        <end position="202"/>
    </location>
</feature>
<evidence type="ECO:0000256" key="5">
    <source>
        <dbReference type="ARBA" id="ARBA00022989"/>
    </source>
</evidence>
<keyword evidence="4 8" id="KW-0812">Transmembrane</keyword>
<evidence type="ECO:0000256" key="3">
    <source>
        <dbReference type="ARBA" id="ARBA00022448"/>
    </source>
</evidence>
<feature type="transmembrane region" description="Helical" evidence="8">
    <location>
        <begin position="659"/>
        <end position="675"/>
    </location>
</feature>
<dbReference type="EMBL" id="BDRX01000006">
    <property type="protein sequence ID" value="GBF88674.1"/>
    <property type="molecule type" value="Genomic_DNA"/>
</dbReference>
<keyword evidence="5 8" id="KW-1133">Transmembrane helix</keyword>
<keyword evidence="10" id="KW-1185">Reference proteome</keyword>
<feature type="transmembrane region" description="Helical" evidence="8">
    <location>
        <begin position="117"/>
        <end position="137"/>
    </location>
</feature>
<comment type="subcellular location">
    <subcellularLocation>
        <location evidence="1">Membrane</location>
        <topology evidence="1">Multi-pass membrane protein</topology>
    </subcellularLocation>
</comment>
<dbReference type="Proteomes" id="UP000247498">
    <property type="component" value="Unassembled WGS sequence"/>
</dbReference>
<evidence type="ECO:0000256" key="7">
    <source>
        <dbReference type="SAM" id="MobiDB-lite"/>
    </source>
</evidence>
<dbReference type="PANTHER" id="PTHR10332">
    <property type="entry name" value="EQUILIBRATIVE NUCLEOSIDE TRANSPORTER"/>
    <property type="match status" value="1"/>
</dbReference>
<name>A0A2V0NMF9_9CHLO</name>
<feature type="transmembrane region" description="Helical" evidence="8">
    <location>
        <begin position="718"/>
        <end position="740"/>
    </location>
</feature>
<dbReference type="GO" id="GO:0005337">
    <property type="term" value="F:nucleoside transmembrane transporter activity"/>
    <property type="evidence" value="ECO:0007669"/>
    <property type="project" value="InterPro"/>
</dbReference>
<evidence type="ECO:0000313" key="9">
    <source>
        <dbReference type="EMBL" id="GBF88674.1"/>
    </source>
</evidence>
<feature type="compositionally biased region" description="Low complexity" evidence="7">
    <location>
        <begin position="580"/>
        <end position="601"/>
    </location>
</feature>
<evidence type="ECO:0000256" key="2">
    <source>
        <dbReference type="ARBA" id="ARBA00007965"/>
    </source>
</evidence>
<gene>
    <name evidence="9" type="ORF">Rsub_01573</name>
</gene>
<evidence type="ECO:0000256" key="6">
    <source>
        <dbReference type="ARBA" id="ARBA00023136"/>
    </source>
</evidence>
<feature type="region of interest" description="Disordered" evidence="7">
    <location>
        <begin position="486"/>
        <end position="606"/>
    </location>
</feature>
<feature type="compositionally biased region" description="Gly residues" evidence="7">
    <location>
        <begin position="495"/>
        <end position="512"/>
    </location>
</feature>